<organism evidence="6 7">
    <name type="scientific">Haloplanus rallus</name>
    <dbReference type="NCBI Taxonomy" id="1816183"/>
    <lineage>
        <taxon>Archaea</taxon>
        <taxon>Methanobacteriati</taxon>
        <taxon>Methanobacteriota</taxon>
        <taxon>Stenosarchaea group</taxon>
        <taxon>Halobacteria</taxon>
        <taxon>Halobacteriales</taxon>
        <taxon>Haloferacaceae</taxon>
        <taxon>Haloplanus</taxon>
    </lineage>
</organism>
<evidence type="ECO:0000313" key="6">
    <source>
        <dbReference type="EMBL" id="QGX95584.1"/>
    </source>
</evidence>
<feature type="region of interest" description="Disordered" evidence="5">
    <location>
        <begin position="45"/>
        <end position="77"/>
    </location>
</feature>
<gene>
    <name evidence="6" type="ORF">EI982_12670</name>
</gene>
<dbReference type="Proteomes" id="UP000428325">
    <property type="component" value="Chromosome"/>
</dbReference>
<keyword evidence="7" id="KW-1185">Reference proteome</keyword>
<dbReference type="PANTHER" id="PTHR30222">
    <property type="entry name" value="SPERMIDINE/PUTRESCINE-BINDING PERIPLASMIC PROTEIN"/>
    <property type="match status" value="1"/>
</dbReference>
<accession>A0A6B9FAI8</accession>
<dbReference type="InterPro" id="IPR006311">
    <property type="entry name" value="TAT_signal"/>
</dbReference>
<dbReference type="KEGG" id="hra:EI982_12670"/>
<dbReference type="GO" id="GO:0015846">
    <property type="term" value="P:polyamine transport"/>
    <property type="evidence" value="ECO:0007669"/>
    <property type="project" value="InterPro"/>
</dbReference>
<comment type="subcellular location">
    <subcellularLocation>
        <location evidence="1">Periplasm</location>
    </subcellularLocation>
</comment>
<dbReference type="GO" id="GO:0019808">
    <property type="term" value="F:polyamine binding"/>
    <property type="evidence" value="ECO:0007669"/>
    <property type="project" value="InterPro"/>
</dbReference>
<dbReference type="GO" id="GO:0042597">
    <property type="term" value="C:periplasmic space"/>
    <property type="evidence" value="ECO:0007669"/>
    <property type="project" value="UniProtKB-SubCell"/>
</dbReference>
<dbReference type="InterPro" id="IPR001188">
    <property type="entry name" value="Sperm_putr-bd"/>
</dbReference>
<name>A0A6B9FAI8_9EURY</name>
<dbReference type="PANTHER" id="PTHR30222:SF17">
    <property type="entry name" value="SPERMIDINE_PUTRESCINE-BINDING PERIPLASMIC PROTEIN"/>
    <property type="match status" value="1"/>
</dbReference>
<evidence type="ECO:0000256" key="5">
    <source>
        <dbReference type="SAM" id="MobiDB-lite"/>
    </source>
</evidence>
<keyword evidence="2" id="KW-0813">Transport</keyword>
<keyword evidence="4" id="KW-0574">Periplasm</keyword>
<sequence>MTDSRSNAGEGGVSNGSGRRAFLVAAGSVGAAGLAGCAGRREVGGGGDGGDGGDGSDGGDGGSDGTTTGSASGDGNTLNILTWEGYGTDEIVSEFESEHDATVNIKLLSSDPEGFNTLQSGGTETFDLLTLNNTWAQRHAQAGTIEPLDPADYPERENFLERFQEPFSSFRHDDEMYALPTRWGWDTLTVNTDQVPEEHYQSYETLWTGGPNGEYEGKIGIMDWPTWNIPKIALSLGYPPFEQTESQLEDIRSKLVDMFSNMNAVYSGTSAIRQAFLQEDIVMAPVGNFAMSQLRAEGNDWVDVVIPEQGGMQWTEGLCIVKNPTNRELAVEFQRKIISAQGQYNVAWKPSAKSPPVNTESFDMFDDSQQQALMFNEDGFDAAAEISQNTTPYEFSPITDTWTDLWTEAKARAGI</sequence>
<dbReference type="PROSITE" id="PS51318">
    <property type="entry name" value="TAT"/>
    <property type="match status" value="1"/>
</dbReference>
<proteinExistence type="predicted"/>
<evidence type="ECO:0000256" key="2">
    <source>
        <dbReference type="ARBA" id="ARBA00022448"/>
    </source>
</evidence>
<protein>
    <submittedName>
        <fullName evidence="6">Extracellular solute-binding protein</fullName>
    </submittedName>
</protein>
<dbReference type="PRINTS" id="PR00909">
    <property type="entry name" value="SPERMDNBNDNG"/>
</dbReference>
<keyword evidence="3" id="KW-0732">Signal</keyword>
<dbReference type="AlphaFoldDB" id="A0A6B9FAI8"/>
<dbReference type="GeneID" id="43370410"/>
<evidence type="ECO:0000256" key="4">
    <source>
        <dbReference type="ARBA" id="ARBA00022764"/>
    </source>
</evidence>
<dbReference type="RefSeq" id="WP_157690042.1">
    <property type="nucleotide sequence ID" value="NZ_CP034345.1"/>
</dbReference>
<dbReference type="InterPro" id="IPR006059">
    <property type="entry name" value="SBP"/>
</dbReference>
<dbReference type="Gene3D" id="3.40.190.10">
    <property type="entry name" value="Periplasmic binding protein-like II"/>
    <property type="match status" value="2"/>
</dbReference>
<reference evidence="6 7" key="1">
    <citation type="submission" date="2018-12" db="EMBL/GenBank/DDBJ databases">
        <title>Complete genome sequence of Haloplanus rallus MBLA0036.</title>
        <authorList>
            <person name="Nam Y.-d."/>
            <person name="Kang J."/>
            <person name="Chung W.-H."/>
            <person name="Park Y.S."/>
        </authorList>
    </citation>
    <scope>NUCLEOTIDE SEQUENCE [LARGE SCALE GENOMIC DNA]</scope>
    <source>
        <strain evidence="6 7">MBLA0036</strain>
    </source>
</reference>
<dbReference type="OrthoDB" id="30917at2157"/>
<dbReference type="SUPFAM" id="SSF53850">
    <property type="entry name" value="Periplasmic binding protein-like II"/>
    <property type="match status" value="1"/>
</dbReference>
<feature type="compositionally biased region" description="Low complexity" evidence="5">
    <location>
        <begin position="65"/>
        <end position="75"/>
    </location>
</feature>
<feature type="compositionally biased region" description="Gly residues" evidence="5">
    <location>
        <begin position="45"/>
        <end position="64"/>
    </location>
</feature>
<dbReference type="Pfam" id="PF13416">
    <property type="entry name" value="SBP_bac_8"/>
    <property type="match status" value="1"/>
</dbReference>
<evidence type="ECO:0000256" key="1">
    <source>
        <dbReference type="ARBA" id="ARBA00004418"/>
    </source>
</evidence>
<evidence type="ECO:0000313" key="7">
    <source>
        <dbReference type="Proteomes" id="UP000428325"/>
    </source>
</evidence>
<evidence type="ECO:0000256" key="3">
    <source>
        <dbReference type="ARBA" id="ARBA00022729"/>
    </source>
</evidence>
<dbReference type="EMBL" id="CP034345">
    <property type="protein sequence ID" value="QGX95584.1"/>
    <property type="molecule type" value="Genomic_DNA"/>
</dbReference>